<evidence type="ECO:0000259" key="14">
    <source>
        <dbReference type="Pfam" id="PF08264"/>
    </source>
</evidence>
<dbReference type="PANTHER" id="PTHR11946">
    <property type="entry name" value="VALYL-TRNA SYNTHETASES"/>
    <property type="match status" value="1"/>
</dbReference>
<feature type="binding site" evidence="12">
    <location>
        <position position="618"/>
    </location>
    <ligand>
        <name>ATP</name>
        <dbReference type="ChEBI" id="CHEBI:30616"/>
    </ligand>
</feature>
<evidence type="ECO:0000259" key="13">
    <source>
        <dbReference type="Pfam" id="PF00133"/>
    </source>
</evidence>
<comment type="subunit">
    <text evidence="2 12">Monomer.</text>
</comment>
<evidence type="ECO:0000256" key="12">
    <source>
        <dbReference type="HAMAP-Rule" id="MF_02004"/>
    </source>
</evidence>
<comment type="caution">
    <text evidence="16">The sequence shown here is derived from an EMBL/GenBank/DDBJ whole genome shotgun (WGS) entry which is preliminary data.</text>
</comment>
<evidence type="ECO:0000256" key="3">
    <source>
        <dbReference type="ARBA" id="ARBA00022490"/>
    </source>
</evidence>
<dbReference type="NCBIfam" id="TIGR00422">
    <property type="entry name" value="valS"/>
    <property type="match status" value="1"/>
</dbReference>
<organism evidence="16 17">
    <name type="scientific">Litorimonas taeanensis</name>
    <dbReference type="NCBI Taxonomy" id="568099"/>
    <lineage>
        <taxon>Bacteria</taxon>
        <taxon>Pseudomonadati</taxon>
        <taxon>Pseudomonadota</taxon>
        <taxon>Alphaproteobacteria</taxon>
        <taxon>Maricaulales</taxon>
        <taxon>Robiginitomaculaceae</taxon>
    </lineage>
</organism>
<dbReference type="Pfam" id="PF10458">
    <property type="entry name" value="Val_tRNA-synt_C"/>
    <property type="match status" value="1"/>
</dbReference>
<dbReference type="EMBL" id="RBII01000001">
    <property type="protein sequence ID" value="RKQ71743.1"/>
    <property type="molecule type" value="Genomic_DNA"/>
</dbReference>
<dbReference type="GO" id="GO:0002161">
    <property type="term" value="F:aminoacyl-tRNA deacylase activity"/>
    <property type="evidence" value="ECO:0007669"/>
    <property type="project" value="InterPro"/>
</dbReference>
<keyword evidence="8 12" id="KW-0175">Coiled coil</keyword>
<dbReference type="InterPro" id="IPR002300">
    <property type="entry name" value="aa-tRNA-synth_Ia"/>
</dbReference>
<dbReference type="InterPro" id="IPR009080">
    <property type="entry name" value="tRNAsynth_Ia_anticodon-bd"/>
</dbReference>
<dbReference type="InterPro" id="IPR014729">
    <property type="entry name" value="Rossmann-like_a/b/a_fold"/>
</dbReference>
<feature type="domain" description="Valyl-tRNA synthetase tRNA-binding arm" evidence="15">
    <location>
        <begin position="937"/>
        <end position="1002"/>
    </location>
</feature>
<dbReference type="Gene3D" id="1.10.730.10">
    <property type="entry name" value="Isoleucyl-tRNA Synthetase, Domain 1"/>
    <property type="match status" value="1"/>
</dbReference>
<comment type="domain">
    <text evidence="12">ValRS has two distinct active sites: one for aminoacylation and one for editing. The misactivated threonine is translocated from the active site to the editing site.</text>
</comment>
<comment type="subcellular location">
    <subcellularLocation>
        <location evidence="1 12">Cytoplasm</location>
    </subcellularLocation>
</comment>
<feature type="domain" description="Aminoacyl-tRNA synthetase class Ia" evidence="13">
    <location>
        <begin position="15"/>
        <end position="691"/>
    </location>
</feature>
<dbReference type="NCBIfam" id="NF004349">
    <property type="entry name" value="PRK05729.1"/>
    <property type="match status" value="1"/>
</dbReference>
<feature type="coiled-coil region" evidence="12">
    <location>
        <begin position="935"/>
        <end position="997"/>
    </location>
</feature>
<dbReference type="CDD" id="cd07962">
    <property type="entry name" value="Anticodon_Ia_Val"/>
    <property type="match status" value="1"/>
</dbReference>
<dbReference type="Gene3D" id="1.10.287.380">
    <property type="entry name" value="Valyl-tRNA synthetase, C-terminal domain"/>
    <property type="match status" value="1"/>
</dbReference>
<dbReference type="InterPro" id="IPR037118">
    <property type="entry name" value="Val-tRNA_synth_C_sf"/>
</dbReference>
<dbReference type="PRINTS" id="PR00986">
    <property type="entry name" value="TRNASYNTHVAL"/>
</dbReference>
<dbReference type="AlphaFoldDB" id="A0A420WL40"/>
<dbReference type="SUPFAM" id="SSF47323">
    <property type="entry name" value="Anticodon-binding domain of a subclass of class I aminoacyl-tRNA synthetases"/>
    <property type="match status" value="1"/>
</dbReference>
<evidence type="ECO:0000256" key="8">
    <source>
        <dbReference type="ARBA" id="ARBA00023054"/>
    </source>
</evidence>
<dbReference type="InParanoid" id="A0A420WL40"/>
<keyword evidence="7 12" id="KW-0648">Protein biosynthesis</keyword>
<dbReference type="Gene3D" id="3.40.50.620">
    <property type="entry name" value="HUPs"/>
    <property type="match status" value="2"/>
</dbReference>
<dbReference type="InterPro" id="IPR033705">
    <property type="entry name" value="Anticodon_Ia_Val"/>
</dbReference>
<keyword evidence="6 12" id="KW-0067">ATP-binding</keyword>
<dbReference type="Pfam" id="PF08264">
    <property type="entry name" value="Anticodon_1"/>
    <property type="match status" value="1"/>
</dbReference>
<proteinExistence type="inferred from homology"/>
<dbReference type="Gene3D" id="3.90.740.10">
    <property type="entry name" value="Valyl/Leucyl/Isoleucyl-tRNA synthetase, editing domain"/>
    <property type="match status" value="1"/>
</dbReference>
<dbReference type="SUPFAM" id="SSF52374">
    <property type="entry name" value="Nucleotidylyl transferase"/>
    <property type="match status" value="1"/>
</dbReference>
<evidence type="ECO:0000256" key="2">
    <source>
        <dbReference type="ARBA" id="ARBA00011245"/>
    </source>
</evidence>
<evidence type="ECO:0000256" key="4">
    <source>
        <dbReference type="ARBA" id="ARBA00022598"/>
    </source>
</evidence>
<dbReference type="CDD" id="cd00817">
    <property type="entry name" value="ValRS_core"/>
    <property type="match status" value="1"/>
</dbReference>
<dbReference type="InterPro" id="IPR009008">
    <property type="entry name" value="Val/Leu/Ile-tRNA-synth_edit"/>
</dbReference>
<evidence type="ECO:0000256" key="1">
    <source>
        <dbReference type="ARBA" id="ARBA00004496"/>
    </source>
</evidence>
<comment type="catalytic activity">
    <reaction evidence="10 12">
        <text>tRNA(Val) + L-valine + ATP = L-valyl-tRNA(Val) + AMP + diphosphate</text>
        <dbReference type="Rhea" id="RHEA:10704"/>
        <dbReference type="Rhea" id="RHEA-COMP:9672"/>
        <dbReference type="Rhea" id="RHEA-COMP:9708"/>
        <dbReference type="ChEBI" id="CHEBI:30616"/>
        <dbReference type="ChEBI" id="CHEBI:33019"/>
        <dbReference type="ChEBI" id="CHEBI:57762"/>
        <dbReference type="ChEBI" id="CHEBI:78442"/>
        <dbReference type="ChEBI" id="CHEBI:78537"/>
        <dbReference type="ChEBI" id="CHEBI:456215"/>
        <dbReference type="EC" id="6.1.1.9"/>
    </reaction>
</comment>
<dbReference type="GO" id="GO:0005829">
    <property type="term" value="C:cytosol"/>
    <property type="evidence" value="ECO:0007669"/>
    <property type="project" value="TreeGrafter"/>
</dbReference>
<keyword evidence="4 12" id="KW-0436">Ligase</keyword>
<dbReference type="InterPro" id="IPR010978">
    <property type="entry name" value="tRNA-bd_arm"/>
</dbReference>
<dbReference type="FunCoup" id="A0A420WL40">
    <property type="interactions" value="514"/>
</dbReference>
<evidence type="ECO:0000313" key="16">
    <source>
        <dbReference type="EMBL" id="RKQ71743.1"/>
    </source>
</evidence>
<evidence type="ECO:0000256" key="6">
    <source>
        <dbReference type="ARBA" id="ARBA00022840"/>
    </source>
</evidence>
<dbReference type="FunFam" id="1.10.287.380:FF:000001">
    <property type="entry name" value="Valine--tRNA ligase"/>
    <property type="match status" value="1"/>
</dbReference>
<gene>
    <name evidence="12" type="primary">valS</name>
    <name evidence="16" type="ORF">DES40_1072</name>
</gene>
<evidence type="ECO:0000313" key="17">
    <source>
        <dbReference type="Proteomes" id="UP000282211"/>
    </source>
</evidence>
<accession>A0A420WL40</accession>
<protein>
    <recommendedName>
        <fullName evidence="12">Valine--tRNA ligase</fullName>
        <ecNumber evidence="12">6.1.1.9</ecNumber>
    </recommendedName>
    <alternativeName>
        <fullName evidence="12">Valyl-tRNA synthetase</fullName>
        <shortName evidence="12">ValRS</shortName>
    </alternativeName>
</protein>
<dbReference type="PROSITE" id="PS00178">
    <property type="entry name" value="AA_TRNA_LIGASE_I"/>
    <property type="match status" value="1"/>
</dbReference>
<keyword evidence="17" id="KW-1185">Reference proteome</keyword>
<dbReference type="FunFam" id="3.40.50.620:FF:000032">
    <property type="entry name" value="Valine--tRNA ligase"/>
    <property type="match status" value="1"/>
</dbReference>
<evidence type="ECO:0000256" key="11">
    <source>
        <dbReference type="ARBA" id="ARBA00060830"/>
    </source>
</evidence>
<evidence type="ECO:0000256" key="5">
    <source>
        <dbReference type="ARBA" id="ARBA00022741"/>
    </source>
</evidence>
<dbReference type="GO" id="GO:0006438">
    <property type="term" value="P:valyl-tRNA aminoacylation"/>
    <property type="evidence" value="ECO:0007669"/>
    <property type="project" value="UniProtKB-UniRule"/>
</dbReference>
<feature type="domain" description="Methionyl/Valyl/Leucyl/Isoleucyl-tRNA synthetase anticodon-binding" evidence="14">
    <location>
        <begin position="734"/>
        <end position="879"/>
    </location>
</feature>
<dbReference type="OrthoDB" id="9810365at2"/>
<dbReference type="RefSeq" id="WP_121099489.1">
    <property type="nucleotide sequence ID" value="NZ_RBII01000001.1"/>
</dbReference>
<sequence length="1002" mass="113536">MLESKFDPKEAEKRLYKMWEDSGAFKPRAAKETDTKDDNFSIVIPPPNVTGSLHMGHAVNNTIQDILVRYNRMKGKAVLWQPGTDHAGIATQMVVERKLAAEGKARKDMTREEFLGHVWNWKAESGGNINQQLRRLGSSCDWSREKFTLGNPDDETDKMAEAVTKAFVEMYEAGLIYRDKRLVNWDPHFQTAISDLEVENIEKDGHFWHFKYPLEGGETYTYVEKDEDGNITLTEERDYISIATTRPETMLGDGAVAVHPDDERYAPIVGKMVRLPLANRLIPIITDEYPDMDFGSGAVKITGAHDFNDYEVAKRNDIPMYSLMDEKGAMCASEIMPEKYVGMDRFKARKAVVADIDAEGLLIKIEDKKIMQPYGDRSGVVIEPMLTDQWFVAADKLAEQAMAKVDDGSTKFIPENWKKTYDHWMKEIQPWCISRQLWWGHQIPAWYIPSYGNVVHQGEVHNLPSNIIVASNKKDAVKAALNHFSILGDIQENIDPVNYDENSNDYGSEDFLIEIIRDGQVSASIEVKRDPDVLDTWFSSGLWPFSTLGWPENTEELERFYPTSVLVTAFDIIFFWVARMMMQGLHFMKDEDGNGVVPFNDVYIHALVLDEQGKKMSKSIGNTLDPLDLIDGVSADDLVEKRTRGLKNPEKAPQIAKATRKQYPDGFEAYGADALRFTLASMAGQGRNIRLSVDRIAGYRNFGTKLWSAANFGQMNQCRPNNDYDVTKAIIPINQWIVSETAKTAQEVSRCIEAYRFNDAADAVYKFAWDTFCSWYLELTKPLLSGAEGTAKEETQAVFAWVLDQILKLLHPFMPFITEEIWLKIDTSRDDNLIVTAWPELDDTYIKPQSIEEIEWLQTLITNIRSVRADMNIPPAKKAALLMLAKDLDPRLAYYAPQLSPMARVDKVETAEAAPQGALQTVVDGVTYAIPLEGLIDLEAERKRLSKEIEKAQAEIDKIDKKLSNPAFTDKAPEKVVQLQKDRRADYASEIEKLQEAISGLG</sequence>
<dbReference type="SUPFAM" id="SSF50677">
    <property type="entry name" value="ValRS/IleRS/LeuRS editing domain"/>
    <property type="match status" value="1"/>
</dbReference>
<comment type="function">
    <text evidence="12">Catalyzes the attachment of valine to tRNA(Val). As ValRS can inadvertently accommodate and process structurally similar amino acids such as threonine, to avoid such errors, it has a 'posttransfer' editing activity that hydrolyzes mischarged Thr-tRNA(Val) in a tRNA-dependent manner.</text>
</comment>
<evidence type="ECO:0000256" key="10">
    <source>
        <dbReference type="ARBA" id="ARBA00047552"/>
    </source>
</evidence>
<evidence type="ECO:0000256" key="7">
    <source>
        <dbReference type="ARBA" id="ARBA00022917"/>
    </source>
</evidence>
<comment type="similarity">
    <text evidence="11 12">Belongs to the class-I aminoacyl-tRNA synthetase family. ValS type 1 subfamily.</text>
</comment>
<dbReference type="Gene3D" id="2.170.220.10">
    <property type="match status" value="1"/>
</dbReference>
<dbReference type="InterPro" id="IPR002303">
    <property type="entry name" value="Valyl-tRNA_ligase"/>
</dbReference>
<keyword evidence="5 12" id="KW-0547">Nucleotide-binding</keyword>
<comment type="domain">
    <text evidence="12">The C-terminal coiled-coil domain is crucial for aminoacylation activity.</text>
</comment>
<dbReference type="GO" id="GO:0004832">
    <property type="term" value="F:valine-tRNA ligase activity"/>
    <property type="evidence" value="ECO:0007669"/>
    <property type="project" value="UniProtKB-UniRule"/>
</dbReference>
<dbReference type="InterPro" id="IPR013155">
    <property type="entry name" value="M/V/L/I-tRNA-synth_anticd-bd"/>
</dbReference>
<feature type="short sequence motif" description="'HIGH' region" evidence="12">
    <location>
        <begin position="47"/>
        <end position="57"/>
    </location>
</feature>
<dbReference type="GO" id="GO:0005524">
    <property type="term" value="F:ATP binding"/>
    <property type="evidence" value="ECO:0007669"/>
    <property type="project" value="UniProtKB-UniRule"/>
</dbReference>
<dbReference type="EC" id="6.1.1.9" evidence="12"/>
<name>A0A420WL40_9PROT</name>
<dbReference type="HAMAP" id="MF_02004">
    <property type="entry name" value="Val_tRNA_synth_type1"/>
    <property type="match status" value="1"/>
</dbReference>
<evidence type="ECO:0000256" key="9">
    <source>
        <dbReference type="ARBA" id="ARBA00023146"/>
    </source>
</evidence>
<dbReference type="Proteomes" id="UP000282211">
    <property type="component" value="Unassembled WGS sequence"/>
</dbReference>
<keyword evidence="9 12" id="KW-0030">Aminoacyl-tRNA synthetase</keyword>
<dbReference type="InterPro" id="IPR001412">
    <property type="entry name" value="aa-tRNA-synth_I_CS"/>
</dbReference>
<dbReference type="SUPFAM" id="SSF46589">
    <property type="entry name" value="tRNA-binding arm"/>
    <property type="match status" value="1"/>
</dbReference>
<dbReference type="InterPro" id="IPR019499">
    <property type="entry name" value="Val-tRNA_synth_tRNA-bd"/>
</dbReference>
<reference evidence="16 17" key="1">
    <citation type="submission" date="2018-10" db="EMBL/GenBank/DDBJ databases">
        <title>Genomic Encyclopedia of Type Strains, Phase IV (KMG-IV): sequencing the most valuable type-strain genomes for metagenomic binning, comparative biology and taxonomic classification.</title>
        <authorList>
            <person name="Goeker M."/>
        </authorList>
    </citation>
    <scope>NUCLEOTIDE SEQUENCE [LARGE SCALE GENOMIC DNA]</scope>
    <source>
        <strain evidence="16 17">DSM 22008</strain>
    </source>
</reference>
<keyword evidence="3 12" id="KW-0963">Cytoplasm</keyword>
<dbReference type="Pfam" id="PF00133">
    <property type="entry name" value="tRNA-synt_1"/>
    <property type="match status" value="1"/>
</dbReference>
<evidence type="ECO:0000259" key="15">
    <source>
        <dbReference type="Pfam" id="PF10458"/>
    </source>
</evidence>
<dbReference type="PANTHER" id="PTHR11946:SF93">
    <property type="entry name" value="VALINE--TRNA LIGASE, CHLOROPLASTIC_MITOCHONDRIAL 2"/>
    <property type="match status" value="1"/>
</dbReference>
<feature type="short sequence motif" description="'KMSKS' region" evidence="12">
    <location>
        <begin position="615"/>
        <end position="619"/>
    </location>
</feature>